<proteinExistence type="predicted"/>
<evidence type="ECO:0000313" key="1">
    <source>
        <dbReference type="EMBL" id="EMD99749.1"/>
    </source>
</evidence>
<dbReference type="Proteomes" id="UP000011700">
    <property type="component" value="Unassembled WGS sequence"/>
</dbReference>
<protein>
    <submittedName>
        <fullName evidence="1">Uncharacterized protein</fullName>
    </submittedName>
</protein>
<dbReference type="PATRIC" id="fig|1212548.4.peg.2458"/>
<sequence>MANEKLTVAEALHRAEMIDRTLDAWEVTAPEGVAALGGRDALSPLCEMTCIGPVPRLPQAEWERLSNEYEDRRWWSGKGGYGS</sequence>
<accession>M2UMF8</accession>
<dbReference type="OrthoDB" id="9156142at2"/>
<name>M2UMF8_STUST</name>
<dbReference type="EMBL" id="AOBS01000053">
    <property type="protein sequence ID" value="EMD99749.1"/>
    <property type="molecule type" value="Genomic_DNA"/>
</dbReference>
<evidence type="ECO:0000313" key="2">
    <source>
        <dbReference type="Proteomes" id="UP000011700"/>
    </source>
</evidence>
<comment type="caution">
    <text evidence="1">The sequence shown here is derived from an EMBL/GenBank/DDBJ whole genome shotgun (WGS) entry which is preliminary data.</text>
</comment>
<reference evidence="1 2" key="1">
    <citation type="journal article" date="2013" name="Genome Announc.">
        <title>Draft Genome of Pseudomonas stutzeri Strain NF13, a Nitrogen Fixer Isolated from the Galapagos Rift Hydrothermal Vent.</title>
        <authorList>
            <person name="Pena A."/>
            <person name="Busquets A."/>
            <person name="Gomila M."/>
            <person name="Mayol J."/>
            <person name="Bosch R."/>
            <person name="Nogales B."/>
            <person name="Garcia-Valdes E."/>
            <person name="Bennasar A."/>
            <person name="Lalucat J."/>
        </authorList>
    </citation>
    <scope>NUCLEOTIDE SEQUENCE [LARGE SCALE GENOMIC DNA]</scope>
    <source>
        <strain evidence="1 2">NF13</strain>
    </source>
</reference>
<gene>
    <name evidence="1" type="ORF">B381_12548</name>
</gene>
<dbReference type="AlphaFoldDB" id="M2UMF8"/>
<organism evidence="1 2">
    <name type="scientific">Stutzerimonas stutzeri NF13</name>
    <dbReference type="NCBI Taxonomy" id="1212548"/>
    <lineage>
        <taxon>Bacteria</taxon>
        <taxon>Pseudomonadati</taxon>
        <taxon>Pseudomonadota</taxon>
        <taxon>Gammaproteobacteria</taxon>
        <taxon>Pseudomonadales</taxon>
        <taxon>Pseudomonadaceae</taxon>
        <taxon>Stutzerimonas</taxon>
    </lineage>
</organism>
<dbReference type="RefSeq" id="WP_003301201.1">
    <property type="nucleotide sequence ID" value="NZ_AOBS01000053.1"/>
</dbReference>